<evidence type="ECO:0000256" key="4">
    <source>
        <dbReference type="ARBA" id="ARBA00038695"/>
    </source>
</evidence>
<evidence type="ECO:0000256" key="3">
    <source>
        <dbReference type="ARBA" id="ARBA00038434"/>
    </source>
</evidence>
<feature type="domain" description="Sigma 54 modulation/S30EA ribosomal protein C-terminal" evidence="8">
    <location>
        <begin position="149"/>
        <end position="203"/>
    </location>
</feature>
<evidence type="ECO:0000313" key="10">
    <source>
        <dbReference type="Proteomes" id="UP000569951"/>
    </source>
</evidence>
<keyword evidence="10" id="KW-1185">Reference proteome</keyword>
<evidence type="ECO:0000256" key="5">
    <source>
        <dbReference type="ARBA" id="ARBA00041148"/>
    </source>
</evidence>
<dbReference type="NCBIfam" id="TIGR00741">
    <property type="entry name" value="yfiA"/>
    <property type="match status" value="1"/>
</dbReference>
<dbReference type="PANTHER" id="PTHR33231:SF1">
    <property type="entry name" value="30S RIBOSOMAL PROTEIN"/>
    <property type="match status" value="1"/>
</dbReference>
<dbReference type="AlphaFoldDB" id="A0A841HZW5"/>
<dbReference type="Pfam" id="PF16321">
    <property type="entry name" value="Ribosom_S30AE_C"/>
    <property type="match status" value="1"/>
</dbReference>
<evidence type="ECO:0000256" key="2">
    <source>
        <dbReference type="ARBA" id="ARBA00022845"/>
    </source>
</evidence>
<dbReference type="Gene3D" id="3.30.160.100">
    <property type="entry name" value="Ribosome hibernation promotion factor-like"/>
    <property type="match status" value="1"/>
</dbReference>
<feature type="compositionally biased region" description="Basic and acidic residues" evidence="7">
    <location>
        <begin position="1"/>
        <end position="13"/>
    </location>
</feature>
<sequence length="208" mass="23639">MSAQKAARDDADASRGPPCAQKRGDGVNIYQFSGRNVEITEALRNYVSSKLERLDRFNDAITDAKVVMTVRDTRDADRRNRIEVQLNVPGGIIRAEEHNADMYAAADKVVDVLERQLRKFKTKYLSRRTEEALPELDSVGLEEELNTGTPEIVRTKRFDMRPMTPEDAALQMEALGHDFYVFINQDTSQTAVVYRRRDGNYGLIEPNV</sequence>
<comment type="similarity">
    <text evidence="3">Belongs to the HPF/YfiA ribosome-associated protein family. Short HPF subfamily.</text>
</comment>
<dbReference type="Gene3D" id="3.30.505.50">
    <property type="entry name" value="Sigma 54 modulation/S30EA ribosomal protein, C-terminal domain"/>
    <property type="match status" value="1"/>
</dbReference>
<dbReference type="GO" id="GO:0045900">
    <property type="term" value="P:negative regulation of translational elongation"/>
    <property type="evidence" value="ECO:0007669"/>
    <property type="project" value="TreeGrafter"/>
</dbReference>
<organism evidence="9 10">
    <name type="scientific">Deinobacterium chartae</name>
    <dbReference type="NCBI Taxonomy" id="521158"/>
    <lineage>
        <taxon>Bacteria</taxon>
        <taxon>Thermotogati</taxon>
        <taxon>Deinococcota</taxon>
        <taxon>Deinococci</taxon>
        <taxon>Deinococcales</taxon>
        <taxon>Deinococcaceae</taxon>
        <taxon>Deinobacterium</taxon>
    </lineage>
</organism>
<dbReference type="SUPFAM" id="SSF69754">
    <property type="entry name" value="Ribosome binding protein Y (YfiA homologue)"/>
    <property type="match status" value="1"/>
</dbReference>
<comment type="subunit">
    <text evidence="6">Interacts with 100S ribosomes.</text>
</comment>
<reference evidence="9 10" key="1">
    <citation type="submission" date="2020-08" db="EMBL/GenBank/DDBJ databases">
        <title>Genomic Encyclopedia of Type Strains, Phase IV (KMG-IV): sequencing the most valuable type-strain genomes for metagenomic binning, comparative biology and taxonomic classification.</title>
        <authorList>
            <person name="Goeker M."/>
        </authorList>
    </citation>
    <scope>NUCLEOTIDE SEQUENCE [LARGE SCALE GENOMIC DNA]</scope>
    <source>
        <strain evidence="9 10">DSM 21458</strain>
    </source>
</reference>
<protein>
    <recommendedName>
        <fullName evidence="5 6">Ribosome hibernation promoting factor</fullName>
        <shortName evidence="6">HPF</shortName>
    </recommendedName>
</protein>
<dbReference type="HAMAP" id="MF_00839">
    <property type="entry name" value="HPF"/>
    <property type="match status" value="1"/>
</dbReference>
<keyword evidence="2 6" id="KW-0810">Translation regulation</keyword>
<dbReference type="CDD" id="cd00552">
    <property type="entry name" value="RaiA"/>
    <property type="match status" value="1"/>
</dbReference>
<comment type="subcellular location">
    <subcellularLocation>
        <location evidence="6">Cytoplasm</location>
    </subcellularLocation>
</comment>
<name>A0A841HZW5_9DEIO</name>
<dbReference type="InterPro" id="IPR034694">
    <property type="entry name" value="HPF_long/plastid"/>
</dbReference>
<comment type="similarity">
    <text evidence="6">Belongs to the HPF/YfiA ribosome-associated protein family. Long HPF subfamily.</text>
</comment>
<dbReference type="PANTHER" id="PTHR33231">
    <property type="entry name" value="30S RIBOSOMAL PROTEIN"/>
    <property type="match status" value="1"/>
</dbReference>
<dbReference type="GO" id="GO:0043024">
    <property type="term" value="F:ribosomal small subunit binding"/>
    <property type="evidence" value="ECO:0007669"/>
    <property type="project" value="TreeGrafter"/>
</dbReference>
<comment type="caution">
    <text evidence="9">The sequence shown here is derived from an EMBL/GenBank/DDBJ whole genome shotgun (WGS) entry which is preliminary data.</text>
</comment>
<gene>
    <name evidence="6" type="primary">hpf</name>
    <name evidence="9" type="ORF">HNR42_001840</name>
</gene>
<dbReference type="EMBL" id="JACHHG010000006">
    <property type="protein sequence ID" value="MBB6098406.1"/>
    <property type="molecule type" value="Genomic_DNA"/>
</dbReference>
<dbReference type="FunFam" id="3.30.505.50:FF:000002">
    <property type="entry name" value="Ribosome hibernation promoting factor"/>
    <property type="match status" value="1"/>
</dbReference>
<accession>A0A841HZW5</accession>
<feature type="region of interest" description="Disordered" evidence="7">
    <location>
        <begin position="1"/>
        <end position="25"/>
    </location>
</feature>
<dbReference type="GO" id="GO:0022627">
    <property type="term" value="C:cytosolic small ribosomal subunit"/>
    <property type="evidence" value="ECO:0007669"/>
    <property type="project" value="TreeGrafter"/>
</dbReference>
<proteinExistence type="inferred from homology"/>
<evidence type="ECO:0000256" key="1">
    <source>
        <dbReference type="ARBA" id="ARBA00022490"/>
    </source>
</evidence>
<dbReference type="InterPro" id="IPR050574">
    <property type="entry name" value="HPF/YfiA_ribosome-assoc"/>
</dbReference>
<dbReference type="InterPro" id="IPR003489">
    <property type="entry name" value="RHF/RaiA"/>
</dbReference>
<dbReference type="FunFam" id="3.30.160.100:FF:000001">
    <property type="entry name" value="Ribosome hibernation promoting factor"/>
    <property type="match status" value="1"/>
</dbReference>
<comment type="function">
    <text evidence="6">Required for dimerization of active 70S ribosomes into 100S ribosomes in stationary phase; 100S ribosomes are translationally inactive and sometimes present during exponential growth.</text>
</comment>
<dbReference type="InterPro" id="IPR036567">
    <property type="entry name" value="RHF-like"/>
</dbReference>
<keyword evidence="1 6" id="KW-0963">Cytoplasm</keyword>
<evidence type="ECO:0000256" key="7">
    <source>
        <dbReference type="SAM" id="MobiDB-lite"/>
    </source>
</evidence>
<dbReference type="InterPro" id="IPR032528">
    <property type="entry name" value="Ribosom_S30AE_C"/>
</dbReference>
<comment type="subunit">
    <text evidence="4">Associates exclusively with 100S ribosomes, which are dimers of 70S ribosomes.</text>
</comment>
<evidence type="ECO:0000256" key="6">
    <source>
        <dbReference type="HAMAP-Rule" id="MF_00839"/>
    </source>
</evidence>
<dbReference type="InterPro" id="IPR038416">
    <property type="entry name" value="Ribosom_S30AE_C_sf"/>
</dbReference>
<evidence type="ECO:0000259" key="8">
    <source>
        <dbReference type="Pfam" id="PF16321"/>
    </source>
</evidence>
<dbReference type="Pfam" id="PF02482">
    <property type="entry name" value="Ribosomal_S30AE"/>
    <property type="match status" value="1"/>
</dbReference>
<evidence type="ECO:0000313" key="9">
    <source>
        <dbReference type="EMBL" id="MBB6098406.1"/>
    </source>
</evidence>
<dbReference type="Proteomes" id="UP000569951">
    <property type="component" value="Unassembled WGS sequence"/>
</dbReference>